<protein>
    <submittedName>
        <fullName evidence="1">Uncharacterized protein</fullName>
    </submittedName>
</protein>
<keyword evidence="2" id="KW-1185">Reference proteome</keyword>
<gene>
    <name evidence="1" type="ORF">RRG08_042404</name>
</gene>
<accession>A0AAE0ZC86</accession>
<comment type="caution">
    <text evidence="1">The sequence shown here is derived from an EMBL/GenBank/DDBJ whole genome shotgun (WGS) entry which is preliminary data.</text>
</comment>
<evidence type="ECO:0000313" key="2">
    <source>
        <dbReference type="Proteomes" id="UP001283361"/>
    </source>
</evidence>
<dbReference type="EMBL" id="JAWDGP010004208">
    <property type="protein sequence ID" value="KAK3766625.1"/>
    <property type="molecule type" value="Genomic_DNA"/>
</dbReference>
<proteinExistence type="predicted"/>
<sequence length="130" mass="14550">MELQGVGVAVTRWVKAKETVIARDEGQQGRSERGKHWRAHNCMYYHFTNEMSGLITVCENSHLFQFSYSGRQTSLSHCMKTVNLALGTPACTVPTSQLRVEVYTIQCENLRGAGCQTASLLMGRVSHRLT</sequence>
<reference evidence="1" key="1">
    <citation type="journal article" date="2023" name="G3 (Bethesda)">
        <title>A reference genome for the long-term kleptoplast-retaining sea slug Elysia crispata morphotype clarki.</title>
        <authorList>
            <person name="Eastman K.E."/>
            <person name="Pendleton A.L."/>
            <person name="Shaikh M.A."/>
            <person name="Suttiyut T."/>
            <person name="Ogas R."/>
            <person name="Tomko P."/>
            <person name="Gavelis G."/>
            <person name="Widhalm J.R."/>
            <person name="Wisecaver J.H."/>
        </authorList>
    </citation>
    <scope>NUCLEOTIDE SEQUENCE</scope>
    <source>
        <strain evidence="1">ECLA1</strain>
    </source>
</reference>
<name>A0AAE0ZC86_9GAST</name>
<organism evidence="1 2">
    <name type="scientific">Elysia crispata</name>
    <name type="common">lettuce slug</name>
    <dbReference type="NCBI Taxonomy" id="231223"/>
    <lineage>
        <taxon>Eukaryota</taxon>
        <taxon>Metazoa</taxon>
        <taxon>Spiralia</taxon>
        <taxon>Lophotrochozoa</taxon>
        <taxon>Mollusca</taxon>
        <taxon>Gastropoda</taxon>
        <taxon>Heterobranchia</taxon>
        <taxon>Euthyneura</taxon>
        <taxon>Panpulmonata</taxon>
        <taxon>Sacoglossa</taxon>
        <taxon>Placobranchoidea</taxon>
        <taxon>Plakobranchidae</taxon>
        <taxon>Elysia</taxon>
    </lineage>
</organism>
<dbReference type="Proteomes" id="UP001283361">
    <property type="component" value="Unassembled WGS sequence"/>
</dbReference>
<dbReference type="AlphaFoldDB" id="A0AAE0ZC86"/>
<evidence type="ECO:0000313" key="1">
    <source>
        <dbReference type="EMBL" id="KAK3766625.1"/>
    </source>
</evidence>